<comment type="caution">
    <text evidence="2">The sequence shown here is derived from an EMBL/GenBank/DDBJ whole genome shotgun (WGS) entry which is preliminary data.</text>
</comment>
<accession>A0ABV9QRV6</accession>
<organism evidence="2 3">
    <name type="scientific">Dokdonella ginsengisoli</name>
    <dbReference type="NCBI Taxonomy" id="363846"/>
    <lineage>
        <taxon>Bacteria</taxon>
        <taxon>Pseudomonadati</taxon>
        <taxon>Pseudomonadota</taxon>
        <taxon>Gammaproteobacteria</taxon>
        <taxon>Lysobacterales</taxon>
        <taxon>Rhodanobacteraceae</taxon>
        <taxon>Dokdonella</taxon>
    </lineage>
</organism>
<sequence>MRIPATVFLAIAAAALLGGCAGVPKAPAGDGVHTERVDKAFDLADGVERVALDNPWGMINVRNRDEREVGIHAVVQSQAPAPARAAFRARRDGTTLRIEVAFDGDRAQPGRIDVALYLPDDLALALTTRDGPITAKKRAGPVEASSDSGRIVASSRERLALRTRDGLIRAAAVGARWRGASTIETDGGRIVLRVPTFGDIALDARTGGALRTDFGLSVHAQPDGGHAARARYGAGTSPLQVRSAHGEIVLEQLVLLGEDKEPPEDDD</sequence>
<dbReference type="EMBL" id="JBHSHD010000004">
    <property type="protein sequence ID" value="MFC4819591.1"/>
    <property type="molecule type" value="Genomic_DNA"/>
</dbReference>
<proteinExistence type="predicted"/>
<feature type="chain" id="PRO_5047460914" description="Adhesin domain-containing protein" evidence="1">
    <location>
        <begin position="29"/>
        <end position="267"/>
    </location>
</feature>
<feature type="signal peptide" evidence="1">
    <location>
        <begin position="1"/>
        <end position="28"/>
    </location>
</feature>
<dbReference type="PROSITE" id="PS51257">
    <property type="entry name" value="PROKAR_LIPOPROTEIN"/>
    <property type="match status" value="1"/>
</dbReference>
<evidence type="ECO:0008006" key="4">
    <source>
        <dbReference type="Google" id="ProtNLM"/>
    </source>
</evidence>
<dbReference type="RefSeq" id="WP_380019369.1">
    <property type="nucleotide sequence ID" value="NZ_JBHSHD010000004.1"/>
</dbReference>
<evidence type="ECO:0000256" key="1">
    <source>
        <dbReference type="SAM" id="SignalP"/>
    </source>
</evidence>
<evidence type="ECO:0000313" key="3">
    <source>
        <dbReference type="Proteomes" id="UP001595886"/>
    </source>
</evidence>
<keyword evidence="3" id="KW-1185">Reference proteome</keyword>
<reference evidence="3" key="1">
    <citation type="journal article" date="2019" name="Int. J. Syst. Evol. Microbiol.">
        <title>The Global Catalogue of Microorganisms (GCM) 10K type strain sequencing project: providing services to taxonomists for standard genome sequencing and annotation.</title>
        <authorList>
            <consortium name="The Broad Institute Genomics Platform"/>
            <consortium name="The Broad Institute Genome Sequencing Center for Infectious Disease"/>
            <person name="Wu L."/>
            <person name="Ma J."/>
        </authorList>
    </citation>
    <scope>NUCLEOTIDE SEQUENCE [LARGE SCALE GENOMIC DNA]</scope>
    <source>
        <strain evidence="3">CCUG 30340</strain>
    </source>
</reference>
<evidence type="ECO:0000313" key="2">
    <source>
        <dbReference type="EMBL" id="MFC4819591.1"/>
    </source>
</evidence>
<name>A0ABV9QRV6_9GAMM</name>
<gene>
    <name evidence="2" type="ORF">ACFO6Q_04610</name>
</gene>
<keyword evidence="1" id="KW-0732">Signal</keyword>
<dbReference type="Proteomes" id="UP001595886">
    <property type="component" value="Unassembled WGS sequence"/>
</dbReference>
<protein>
    <recommendedName>
        <fullName evidence="4">Adhesin domain-containing protein</fullName>
    </recommendedName>
</protein>